<evidence type="ECO:0000256" key="16">
    <source>
        <dbReference type="PROSITE-ProRule" id="PRU00502"/>
    </source>
</evidence>
<dbReference type="GO" id="GO:0016579">
    <property type="term" value="P:protein deubiquitination"/>
    <property type="evidence" value="ECO:0007669"/>
    <property type="project" value="InterPro"/>
</dbReference>
<comment type="subcellular location">
    <subcellularLocation>
        <location evidence="2">Cytoplasm</location>
        <location evidence="2">Cytoskeleton</location>
        <location evidence="2">Microtubule organizing center</location>
        <location evidence="2">Centrosome</location>
    </subcellularLocation>
    <subcellularLocation>
        <location evidence="3">Cytoplasm</location>
        <location evidence="3">Perinuclear region</location>
    </subcellularLocation>
</comment>
<comment type="similarity">
    <text evidence="4">Belongs to the peptidase C19 family. USP20/USP33 subfamily.</text>
</comment>
<keyword evidence="13" id="KW-0378">Hydrolase</keyword>
<keyword evidence="9" id="KW-0479">Metal-binding</keyword>
<feature type="region of interest" description="Disordered" evidence="17">
    <location>
        <begin position="361"/>
        <end position="421"/>
    </location>
</feature>
<dbReference type="GO" id="GO:0048471">
    <property type="term" value="C:perinuclear region of cytoplasm"/>
    <property type="evidence" value="ECO:0007669"/>
    <property type="project" value="UniProtKB-SubCell"/>
</dbReference>
<dbReference type="InterPro" id="IPR013083">
    <property type="entry name" value="Znf_RING/FYVE/PHD"/>
</dbReference>
<dbReference type="Pfam" id="PF00443">
    <property type="entry name" value="UCH"/>
    <property type="match status" value="1"/>
</dbReference>
<dbReference type="InterPro" id="IPR050185">
    <property type="entry name" value="Ub_carboxyl-term_hydrolase"/>
</dbReference>
<dbReference type="PROSITE" id="PS00973">
    <property type="entry name" value="USP_2"/>
    <property type="match status" value="1"/>
</dbReference>
<evidence type="ECO:0000256" key="1">
    <source>
        <dbReference type="ARBA" id="ARBA00000707"/>
    </source>
</evidence>
<dbReference type="Gene3D" id="3.30.40.10">
    <property type="entry name" value="Zinc/RING finger domain, C3HC4 (zinc finger)"/>
    <property type="match status" value="1"/>
</dbReference>
<keyword evidence="8" id="KW-0645">Protease</keyword>
<dbReference type="EMBL" id="JAWQEG010003597">
    <property type="protein sequence ID" value="KAK3865403.1"/>
    <property type="molecule type" value="Genomic_DNA"/>
</dbReference>
<keyword evidence="6" id="KW-0963">Cytoplasm</keyword>
<feature type="compositionally biased region" description="Basic and acidic residues" evidence="17">
    <location>
        <begin position="883"/>
        <end position="910"/>
    </location>
</feature>
<dbReference type="InterPro" id="IPR028889">
    <property type="entry name" value="USP"/>
</dbReference>
<keyword evidence="12" id="KW-0833">Ubl conjugation pathway</keyword>
<feature type="compositionally biased region" description="Low complexity" evidence="17">
    <location>
        <begin position="361"/>
        <end position="372"/>
    </location>
</feature>
<dbReference type="FunFam" id="3.30.2230.10:FF:000001">
    <property type="entry name" value="Ubiquitinyl hydrolase 1"/>
    <property type="match status" value="1"/>
</dbReference>
<feature type="compositionally biased region" description="Basic residues" evidence="17">
    <location>
        <begin position="1026"/>
        <end position="1037"/>
    </location>
</feature>
<feature type="compositionally biased region" description="Acidic residues" evidence="17">
    <location>
        <begin position="262"/>
        <end position="275"/>
    </location>
</feature>
<dbReference type="GO" id="GO:0006508">
    <property type="term" value="P:proteolysis"/>
    <property type="evidence" value="ECO:0007669"/>
    <property type="project" value="UniProtKB-KW"/>
</dbReference>
<feature type="compositionally biased region" description="Polar residues" evidence="17">
    <location>
        <begin position="373"/>
        <end position="401"/>
    </location>
</feature>
<evidence type="ECO:0000256" key="7">
    <source>
        <dbReference type="ARBA" id="ARBA00022583"/>
    </source>
</evidence>
<proteinExistence type="inferred from homology"/>
<evidence type="ECO:0000256" key="3">
    <source>
        <dbReference type="ARBA" id="ARBA00004556"/>
    </source>
</evidence>
<dbReference type="InterPro" id="IPR038765">
    <property type="entry name" value="Papain-like_cys_pep_sf"/>
</dbReference>
<name>A0AAE1K877_PETCI</name>
<evidence type="ECO:0000256" key="10">
    <source>
        <dbReference type="ARBA" id="ARBA00022737"/>
    </source>
</evidence>
<keyword evidence="14" id="KW-0862">Zinc</keyword>
<feature type="domain" description="DUSP" evidence="20">
    <location>
        <begin position="672"/>
        <end position="766"/>
    </location>
</feature>
<evidence type="ECO:0000256" key="9">
    <source>
        <dbReference type="ARBA" id="ARBA00022723"/>
    </source>
</evidence>
<evidence type="ECO:0000256" key="13">
    <source>
        <dbReference type="ARBA" id="ARBA00022801"/>
    </source>
</evidence>
<evidence type="ECO:0000259" key="19">
    <source>
        <dbReference type="PROSITE" id="PS50271"/>
    </source>
</evidence>
<feature type="region of interest" description="Disordered" evidence="17">
    <location>
        <begin position="255"/>
        <end position="348"/>
    </location>
</feature>
<comment type="caution">
    <text evidence="21">The sequence shown here is derived from an EMBL/GenBank/DDBJ whole genome shotgun (WGS) entry which is preliminary data.</text>
</comment>
<dbReference type="InterPro" id="IPR006615">
    <property type="entry name" value="Pept_C19_DUSP"/>
</dbReference>
<evidence type="ECO:0000256" key="2">
    <source>
        <dbReference type="ARBA" id="ARBA00004300"/>
    </source>
</evidence>
<feature type="compositionally biased region" description="Polar residues" evidence="17">
    <location>
        <begin position="1016"/>
        <end position="1025"/>
    </location>
</feature>
<dbReference type="SMART" id="SM00695">
    <property type="entry name" value="DUSP"/>
    <property type="match status" value="2"/>
</dbReference>
<dbReference type="Gene3D" id="3.30.2230.10">
    <property type="entry name" value="DUSP-like"/>
    <property type="match status" value="2"/>
</dbReference>
<gene>
    <name evidence="22" type="ORF">Pcinc_018691</name>
    <name evidence="21" type="ORF">Pcinc_028990</name>
</gene>
<dbReference type="InterPro" id="IPR001607">
    <property type="entry name" value="Znf_UBP"/>
</dbReference>
<dbReference type="EC" id="3.4.19.12" evidence="5"/>
<dbReference type="SUPFAM" id="SSF57850">
    <property type="entry name" value="RING/U-box"/>
    <property type="match status" value="1"/>
</dbReference>
<evidence type="ECO:0000256" key="12">
    <source>
        <dbReference type="ARBA" id="ARBA00022786"/>
    </source>
</evidence>
<evidence type="ECO:0000256" key="14">
    <source>
        <dbReference type="ARBA" id="ARBA00022833"/>
    </source>
</evidence>
<dbReference type="PROSITE" id="PS50235">
    <property type="entry name" value="USP_3"/>
    <property type="match status" value="1"/>
</dbReference>
<feature type="region of interest" description="Disordered" evidence="17">
    <location>
        <begin position="120"/>
        <end position="144"/>
    </location>
</feature>
<feature type="compositionally biased region" description="Basic and acidic residues" evidence="17">
    <location>
        <begin position="996"/>
        <end position="1006"/>
    </location>
</feature>
<dbReference type="AlphaFoldDB" id="A0AAE1K877"/>
<evidence type="ECO:0000313" key="23">
    <source>
        <dbReference type="Proteomes" id="UP001286313"/>
    </source>
</evidence>
<dbReference type="Proteomes" id="UP001286313">
    <property type="component" value="Unassembled WGS sequence"/>
</dbReference>
<dbReference type="GO" id="GO:0008270">
    <property type="term" value="F:zinc ion binding"/>
    <property type="evidence" value="ECO:0007669"/>
    <property type="project" value="UniProtKB-KW"/>
</dbReference>
<dbReference type="InterPro" id="IPR018200">
    <property type="entry name" value="USP_CS"/>
</dbReference>
<dbReference type="Pfam" id="PF02148">
    <property type="entry name" value="zf-UBP"/>
    <property type="match status" value="1"/>
</dbReference>
<evidence type="ECO:0000256" key="5">
    <source>
        <dbReference type="ARBA" id="ARBA00012759"/>
    </source>
</evidence>
<protein>
    <recommendedName>
        <fullName evidence="5">ubiquitinyl hydrolase 1</fullName>
        <ecNumber evidence="5">3.4.19.12</ecNumber>
    </recommendedName>
</protein>
<keyword evidence="23" id="KW-1185">Reference proteome</keyword>
<dbReference type="PROSITE" id="PS50271">
    <property type="entry name" value="ZF_UBP"/>
    <property type="match status" value="1"/>
</dbReference>
<dbReference type="GO" id="GO:0004843">
    <property type="term" value="F:cysteine-type deubiquitinase activity"/>
    <property type="evidence" value="ECO:0007669"/>
    <property type="project" value="UniProtKB-EC"/>
</dbReference>
<dbReference type="EMBL" id="JAWQEG010001808">
    <property type="protein sequence ID" value="KAK3876529.1"/>
    <property type="molecule type" value="Genomic_DNA"/>
</dbReference>
<dbReference type="PANTHER" id="PTHR21646:SF86">
    <property type="entry name" value="UBIQUITIN CARBOXYL-TERMINAL HYDROLASE"/>
    <property type="match status" value="1"/>
</dbReference>
<feature type="compositionally biased region" description="Basic and acidic residues" evidence="17">
    <location>
        <begin position="965"/>
        <end position="987"/>
    </location>
</feature>
<feature type="compositionally biased region" description="Acidic residues" evidence="17">
    <location>
        <begin position="131"/>
        <end position="141"/>
    </location>
</feature>
<feature type="region of interest" description="Disordered" evidence="17">
    <location>
        <begin position="880"/>
        <end position="1037"/>
    </location>
</feature>
<evidence type="ECO:0000256" key="4">
    <source>
        <dbReference type="ARBA" id="ARBA00008269"/>
    </source>
</evidence>
<dbReference type="InterPro" id="IPR035927">
    <property type="entry name" value="DUSP-like_sf"/>
</dbReference>
<evidence type="ECO:0000256" key="17">
    <source>
        <dbReference type="SAM" id="MobiDB-lite"/>
    </source>
</evidence>
<dbReference type="InterPro" id="IPR001394">
    <property type="entry name" value="Peptidase_C19_UCH"/>
</dbReference>
<dbReference type="GO" id="GO:0005813">
    <property type="term" value="C:centrosome"/>
    <property type="evidence" value="ECO:0007669"/>
    <property type="project" value="UniProtKB-SubCell"/>
</dbReference>
<reference evidence="21" key="1">
    <citation type="submission" date="2023-10" db="EMBL/GenBank/DDBJ databases">
        <title>Genome assemblies of two species of porcelain crab, Petrolisthes cinctipes and Petrolisthes manimaculis (Anomura: Porcellanidae).</title>
        <authorList>
            <person name="Angst P."/>
        </authorList>
    </citation>
    <scope>NUCLEOTIDE SEQUENCE</scope>
    <source>
        <strain evidence="21">PB745_01</strain>
        <tissue evidence="21">Gill</tissue>
    </source>
</reference>
<feature type="domain" description="UBP-type" evidence="19">
    <location>
        <begin position="5"/>
        <end position="113"/>
    </location>
</feature>
<evidence type="ECO:0000313" key="21">
    <source>
        <dbReference type="EMBL" id="KAK3865403.1"/>
    </source>
</evidence>
<evidence type="ECO:0000256" key="11">
    <source>
        <dbReference type="ARBA" id="ARBA00022771"/>
    </source>
</evidence>
<sequence>MTMGAPCPHQYIIDKNFSAKLLADKKEGPCEWCGGRGGSLRLCLYSGCLRVGCGEGLADHATYHNVQFPSHCITLNLTSLRSWCYMCEAEVTASVLSHLSVPPGQQHHLGGPIRAHGVALAQPNTPSQSSAEEEEEEEGEEEMKAKGLVGLRNLGLTCYMNSALQAMSNSIPLSQFMMECPAFLRSGDGRSCGLSRQFQRLVVEMWSKKRPSFITPSHLYHDFKQLYPMFRGYTQQDSQEFLRYFMDQLHEELREPRVVSQEEQESEQEEEEELSAESLSEREDSQSEAEYETCDSGVSEQSSGSSNHHYPSKRKKRHHSAMDIEVGIPTSHHNSNRSLLLPDHDTPELFDDAVSDTTLLDSDSAGGISSSSPQAQYSVTSGLGSSKPSITSLASAYRASTSPGPGKSGGPGGGRRRKPPSYRSIISDIFDGTIVSSVQCLTCNTISSRKETFQDLSLPIPSSDQLSILQHSSVTQLQQAGGGSTSSTSSLHLAKTSCDTATDGWMWWLWVWVRSWLWGPAVSLHHCLAAFFSADELKGDNMYSCEKCGKLRNGVKYSKVLQLPEVLIIHLKRFRHETMFSSKISQYVSFPLHGLDLTQFLHRDCMSQVVTYDLYATICHHGTAGGGHYTAYCQNWSNHHWYEFDDQYVTQVTPDTVAKCEAYVLFYKKASPEMAQRRQRTVELMQVSLREPSLMQFYISKQWVNKFNNFSEPGPIDNYDFLCPHGGVQPQKASYVGELVMLLNQGVWEYLHQVFGGGPACTRLYECVTCRAELDALCRRQTNEMETFLKLKKMFQVEEHPNVVAISMRWFRTWESFVRGREQEPPGPIDNSSICTTKTGQPSLKLGSDYAQISEEMWCFFHETYGGGPELSVVHSNPHGVARRAERQDGVGRMETQRHEQLQSDSRSHSTENLPHGGVGTSRQRTVSAGEVMRTPSTSHSHKSCSDQRLPQPRADPPQTSTLPKDSHNPQEGEHEEEKLKETHTEQKEEEEEEEVKDKDKDKDKEESEEEKMESPRTTSQNQSLKRPHHTQGNHKQ</sequence>
<feature type="compositionally biased region" description="Low complexity" evidence="17">
    <location>
        <begin position="296"/>
        <end position="306"/>
    </location>
</feature>
<keyword evidence="11 16" id="KW-0863">Zinc-finger</keyword>
<evidence type="ECO:0000256" key="8">
    <source>
        <dbReference type="ARBA" id="ARBA00022670"/>
    </source>
</evidence>
<feature type="domain" description="DUSP" evidence="20">
    <location>
        <begin position="776"/>
        <end position="877"/>
    </location>
</feature>
<dbReference type="PROSITE" id="PS51283">
    <property type="entry name" value="DUSP"/>
    <property type="match status" value="2"/>
</dbReference>
<dbReference type="Pfam" id="PF06337">
    <property type="entry name" value="DUSP"/>
    <property type="match status" value="2"/>
</dbReference>
<keyword evidence="15" id="KW-0206">Cytoskeleton</keyword>
<dbReference type="Gene3D" id="3.90.70.10">
    <property type="entry name" value="Cysteine proteinases"/>
    <property type="match status" value="2"/>
</dbReference>
<evidence type="ECO:0000259" key="18">
    <source>
        <dbReference type="PROSITE" id="PS50235"/>
    </source>
</evidence>
<evidence type="ECO:0000259" key="20">
    <source>
        <dbReference type="PROSITE" id="PS51283"/>
    </source>
</evidence>
<keyword evidence="10" id="KW-0677">Repeat</keyword>
<dbReference type="CDD" id="cd02674">
    <property type="entry name" value="Peptidase_C19R"/>
    <property type="match status" value="1"/>
</dbReference>
<evidence type="ECO:0000256" key="15">
    <source>
        <dbReference type="ARBA" id="ARBA00023212"/>
    </source>
</evidence>
<evidence type="ECO:0000313" key="22">
    <source>
        <dbReference type="EMBL" id="KAK3876529.1"/>
    </source>
</evidence>
<evidence type="ECO:0000256" key="6">
    <source>
        <dbReference type="ARBA" id="ARBA00022490"/>
    </source>
</evidence>
<dbReference type="PANTHER" id="PTHR21646">
    <property type="entry name" value="UBIQUITIN CARBOXYL-TERMINAL HYDROLASE"/>
    <property type="match status" value="1"/>
</dbReference>
<dbReference type="SUPFAM" id="SSF54001">
    <property type="entry name" value="Cysteine proteinases"/>
    <property type="match status" value="1"/>
</dbReference>
<dbReference type="GO" id="GO:0006897">
    <property type="term" value="P:endocytosis"/>
    <property type="evidence" value="ECO:0007669"/>
    <property type="project" value="UniProtKB-KW"/>
</dbReference>
<feature type="compositionally biased region" description="Basic residues" evidence="17">
    <location>
        <begin position="310"/>
        <end position="319"/>
    </location>
</feature>
<dbReference type="SUPFAM" id="SSF143791">
    <property type="entry name" value="DUSP-like"/>
    <property type="match status" value="2"/>
</dbReference>
<comment type="catalytic activity">
    <reaction evidence="1">
        <text>Thiol-dependent hydrolysis of ester, thioester, amide, peptide and isopeptide bonds formed by the C-terminal Gly of ubiquitin (a 76-residue protein attached to proteins as an intracellular targeting signal).</text>
        <dbReference type="EC" id="3.4.19.12"/>
    </reaction>
</comment>
<feature type="domain" description="USP" evidence="18">
    <location>
        <begin position="149"/>
        <end position="670"/>
    </location>
</feature>
<keyword evidence="7" id="KW-0254">Endocytosis</keyword>
<accession>A0AAE1K877</accession>
<organism evidence="21 23">
    <name type="scientific">Petrolisthes cinctipes</name>
    <name type="common">Flat porcelain crab</name>
    <dbReference type="NCBI Taxonomy" id="88211"/>
    <lineage>
        <taxon>Eukaryota</taxon>
        <taxon>Metazoa</taxon>
        <taxon>Ecdysozoa</taxon>
        <taxon>Arthropoda</taxon>
        <taxon>Crustacea</taxon>
        <taxon>Multicrustacea</taxon>
        <taxon>Malacostraca</taxon>
        <taxon>Eumalacostraca</taxon>
        <taxon>Eucarida</taxon>
        <taxon>Decapoda</taxon>
        <taxon>Pleocyemata</taxon>
        <taxon>Anomura</taxon>
        <taxon>Galatheoidea</taxon>
        <taxon>Porcellanidae</taxon>
        <taxon>Petrolisthes</taxon>
    </lineage>
</organism>